<reference evidence="1" key="1">
    <citation type="submission" date="2018-05" db="EMBL/GenBank/DDBJ databases">
        <authorList>
            <person name="Lanie J.A."/>
            <person name="Ng W.-L."/>
            <person name="Kazmierczak K.M."/>
            <person name="Andrzejewski T.M."/>
            <person name="Davidsen T.M."/>
            <person name="Wayne K.J."/>
            <person name="Tettelin H."/>
            <person name="Glass J.I."/>
            <person name="Rusch D."/>
            <person name="Podicherti R."/>
            <person name="Tsui H.-C.T."/>
            <person name="Winkler M.E."/>
        </authorList>
    </citation>
    <scope>NUCLEOTIDE SEQUENCE</scope>
</reference>
<accession>A0A382JRY9</accession>
<evidence type="ECO:0008006" key="2">
    <source>
        <dbReference type="Google" id="ProtNLM"/>
    </source>
</evidence>
<organism evidence="1">
    <name type="scientific">marine metagenome</name>
    <dbReference type="NCBI Taxonomy" id="408172"/>
    <lineage>
        <taxon>unclassified sequences</taxon>
        <taxon>metagenomes</taxon>
        <taxon>ecological metagenomes</taxon>
    </lineage>
</organism>
<name>A0A382JRY9_9ZZZZ</name>
<dbReference type="EMBL" id="UINC01075524">
    <property type="protein sequence ID" value="SVC13787.1"/>
    <property type="molecule type" value="Genomic_DNA"/>
</dbReference>
<gene>
    <name evidence="1" type="ORF">METZ01_LOCUS266641</name>
</gene>
<feature type="non-terminal residue" evidence="1">
    <location>
        <position position="1"/>
    </location>
</feature>
<proteinExistence type="predicted"/>
<dbReference type="AlphaFoldDB" id="A0A382JRY9"/>
<sequence>VRDYAPINLKQYTLHVKTVKSCLIVQECWKPTGILHLSDVLEVLKNTLAEYDLFFLRQVK</sequence>
<protein>
    <recommendedName>
        <fullName evidence="2">CBS domain-containing protein</fullName>
    </recommendedName>
</protein>
<evidence type="ECO:0000313" key="1">
    <source>
        <dbReference type="EMBL" id="SVC13787.1"/>
    </source>
</evidence>